<dbReference type="EMBL" id="CP009416">
    <property type="protein sequence ID" value="AJD90415.1"/>
    <property type="molecule type" value="Genomic_DNA"/>
</dbReference>
<keyword evidence="1" id="KW-0418">Kinase</keyword>
<evidence type="ECO:0000313" key="2">
    <source>
        <dbReference type="Proteomes" id="UP000031449"/>
    </source>
</evidence>
<evidence type="ECO:0000313" key="1">
    <source>
        <dbReference type="EMBL" id="AJD90415.1"/>
    </source>
</evidence>
<dbReference type="GO" id="GO:0016301">
    <property type="term" value="F:kinase activity"/>
    <property type="evidence" value="ECO:0007669"/>
    <property type="project" value="UniProtKB-KW"/>
</dbReference>
<dbReference type="InterPro" id="IPR011009">
    <property type="entry name" value="Kinase-like_dom_sf"/>
</dbReference>
<gene>
    <name evidence="1" type="ORF">JMA_10980</name>
</gene>
<keyword evidence="2" id="KW-1185">Reference proteome</keyword>
<proteinExistence type="predicted"/>
<dbReference type="InterPro" id="IPR052396">
    <property type="entry name" value="Meiotic_Drive_Suppr_Kinase"/>
</dbReference>
<dbReference type="STRING" id="1508404.JMA_10980"/>
<dbReference type="AlphaFoldDB" id="A0A0B5AJ94"/>
<dbReference type="Proteomes" id="UP000031449">
    <property type="component" value="Chromosome"/>
</dbReference>
<accession>A0A0B5AJ94</accession>
<keyword evidence="1" id="KW-0808">Transferase</keyword>
<dbReference type="PANTHER" id="PTHR37171">
    <property type="entry name" value="SERINE/THREONINE-PROTEIN KINASE YRZF-RELATED"/>
    <property type="match status" value="1"/>
</dbReference>
<dbReference type="BioCyc" id="JESP1508404:G14D9-10330-MONOMER"/>
<name>A0A0B5AJ94_9BACL</name>
<dbReference type="SUPFAM" id="SSF56112">
    <property type="entry name" value="Protein kinase-like (PK-like)"/>
    <property type="match status" value="1"/>
</dbReference>
<dbReference type="HOGENOM" id="CLU_091250_0_0_9"/>
<dbReference type="KEGG" id="jeo:JMA_10980"/>
<dbReference type="PANTHER" id="PTHR37171:SF1">
    <property type="entry name" value="SERINE_THREONINE-PROTEIN KINASE YRZF-RELATED"/>
    <property type="match status" value="1"/>
</dbReference>
<organism evidence="1 2">
    <name type="scientific">Jeotgalibacillus malaysiensis</name>
    <dbReference type="NCBI Taxonomy" id="1508404"/>
    <lineage>
        <taxon>Bacteria</taxon>
        <taxon>Bacillati</taxon>
        <taxon>Bacillota</taxon>
        <taxon>Bacilli</taxon>
        <taxon>Bacillales</taxon>
        <taxon>Caryophanaceae</taxon>
        <taxon>Jeotgalibacillus</taxon>
    </lineage>
</organism>
<protein>
    <submittedName>
        <fullName evidence="1">Serine/threonine-protein kinase</fullName>
    </submittedName>
</protein>
<dbReference type="Gene3D" id="1.10.510.10">
    <property type="entry name" value="Transferase(Phosphotransferase) domain 1"/>
    <property type="match status" value="1"/>
</dbReference>
<dbReference type="OrthoDB" id="529320at2"/>
<sequence length="205" mass="23510">MKDYSGLADSVKFSTDHSVLSAASECTLIGVGRSAAVFKIKDENKVMKVFFPGHEKTAKEEAEIYQLLAGSEFYPAVYDSGAHYLVIDYVEGKTFFQCLSEGIRIEKKHIDEVDEALGVARNRGLKPSDVHLRNIILKPDGHIMMIDLARFRQDKAYDRQWDDLKKVWKYYHKSYFPKRLPAIVLNGAAFLYKNIWEKAARKMHT</sequence>
<reference evidence="1 2" key="1">
    <citation type="submission" date="2014-08" db="EMBL/GenBank/DDBJ databases">
        <title>Complete genome of a marine bacteria Jeotgalibacillus malaysiensis.</title>
        <authorList>
            <person name="Yaakop A.S."/>
            <person name="Chan K.-G."/>
            <person name="Goh K.M."/>
        </authorList>
    </citation>
    <scope>NUCLEOTIDE SEQUENCE [LARGE SCALE GENOMIC DNA]</scope>
    <source>
        <strain evidence="1 2">D5</strain>
    </source>
</reference>